<dbReference type="Gene3D" id="3.10.100.10">
    <property type="entry name" value="Mannose-Binding Protein A, subunit A"/>
    <property type="match status" value="1"/>
</dbReference>
<protein>
    <recommendedName>
        <fullName evidence="1">C-type lectin domain-containing protein</fullName>
    </recommendedName>
</protein>
<comment type="caution">
    <text evidence="2">The sequence shown here is derived from an EMBL/GenBank/DDBJ whole genome shotgun (WGS) entry which is preliminary data.</text>
</comment>
<dbReference type="InterPro" id="IPR016187">
    <property type="entry name" value="CTDL_fold"/>
</dbReference>
<accession>A0ABU7CWP8</accession>
<dbReference type="InterPro" id="IPR016186">
    <property type="entry name" value="C-type_lectin-like/link_sf"/>
</dbReference>
<reference evidence="2 3" key="1">
    <citation type="submission" date="2021-06" db="EMBL/GenBank/DDBJ databases">
        <authorList>
            <person name="Palmer J.M."/>
        </authorList>
    </citation>
    <scope>NUCLEOTIDE SEQUENCE [LARGE SCALE GENOMIC DNA]</scope>
    <source>
        <strain evidence="2 3">CL_MEX2019</strain>
        <tissue evidence="2">Muscle</tissue>
    </source>
</reference>
<dbReference type="PROSITE" id="PS50041">
    <property type="entry name" value="C_TYPE_LECTIN_2"/>
    <property type="match status" value="1"/>
</dbReference>
<dbReference type="InterPro" id="IPR001304">
    <property type="entry name" value="C-type_lectin-like"/>
</dbReference>
<dbReference type="SUPFAM" id="SSF56436">
    <property type="entry name" value="C-type lectin-like"/>
    <property type="match status" value="1"/>
</dbReference>
<dbReference type="Pfam" id="PF00059">
    <property type="entry name" value="Lectin_C"/>
    <property type="match status" value="1"/>
</dbReference>
<proteinExistence type="predicted"/>
<evidence type="ECO:0000313" key="2">
    <source>
        <dbReference type="EMBL" id="MED6266185.1"/>
    </source>
</evidence>
<feature type="domain" description="C-type lectin" evidence="1">
    <location>
        <begin position="1"/>
        <end position="50"/>
    </location>
</feature>
<gene>
    <name evidence="2" type="ORF">CHARACLAT_033197</name>
</gene>
<evidence type="ECO:0000313" key="3">
    <source>
        <dbReference type="Proteomes" id="UP001352852"/>
    </source>
</evidence>
<sequence>MMMQNWEKDQPDNGGGDAKWGEEDCVHVTTDGKASWNDRLCTVSFFWICEKVPTLSG</sequence>
<name>A0ABU7CWP8_9TELE</name>
<evidence type="ECO:0000259" key="1">
    <source>
        <dbReference type="PROSITE" id="PS50041"/>
    </source>
</evidence>
<organism evidence="2 3">
    <name type="scientific">Characodon lateralis</name>
    <dbReference type="NCBI Taxonomy" id="208331"/>
    <lineage>
        <taxon>Eukaryota</taxon>
        <taxon>Metazoa</taxon>
        <taxon>Chordata</taxon>
        <taxon>Craniata</taxon>
        <taxon>Vertebrata</taxon>
        <taxon>Euteleostomi</taxon>
        <taxon>Actinopterygii</taxon>
        <taxon>Neopterygii</taxon>
        <taxon>Teleostei</taxon>
        <taxon>Neoteleostei</taxon>
        <taxon>Acanthomorphata</taxon>
        <taxon>Ovalentaria</taxon>
        <taxon>Atherinomorphae</taxon>
        <taxon>Cyprinodontiformes</taxon>
        <taxon>Goodeidae</taxon>
        <taxon>Characodon</taxon>
    </lineage>
</organism>
<dbReference type="Proteomes" id="UP001352852">
    <property type="component" value="Unassembled WGS sequence"/>
</dbReference>
<dbReference type="EMBL" id="JAHUTJ010006688">
    <property type="protein sequence ID" value="MED6266185.1"/>
    <property type="molecule type" value="Genomic_DNA"/>
</dbReference>
<keyword evidence="3" id="KW-1185">Reference proteome</keyword>